<feature type="domain" description="BPTI/Kunitz inhibitor" evidence="4">
    <location>
        <begin position="307"/>
        <end position="357"/>
    </location>
</feature>
<dbReference type="Proteomes" id="UP000274756">
    <property type="component" value="Unassembled WGS sequence"/>
</dbReference>
<feature type="domain" description="BPTI/Kunitz inhibitor" evidence="4">
    <location>
        <begin position="30"/>
        <end position="80"/>
    </location>
</feature>
<keyword evidence="2" id="KW-0722">Serine protease inhibitor</keyword>
<name>A0A0N4UMM0_DRAME</name>
<sequence length="435" mass="49780">MVEATNIQFICSFSANKADESQSSERPAFCALQSETGPCRGSFNHFYYDPQVRDCLLFAYGGCKGNSNRFAFYEECMDVCGERTSMQDLTMPTGSDMEMTDLMDQNKSNNYRDQNNDPEIGDQVTYSERIRQQNEQKNINEDKFIKQSSSYPQTALPGGFLNFVFSIQILQRKSKEYNENALELCLLPEDRGPCFGEIVRWRYNSEISSCVTFIYTGCDHNANYFTSEEACERACGLFRNQDVCSMRVNKGSCNLGITKWYFNKNLGECHVFMYSGCGGNGNRFSSKAECQHLCSLETKISEDEDICKFERDSGPCIDAVTQWYFDKEDEQCKQFTYGGCRGNQNRFNSKDSCEKKCAQKRKNRTLIDAQNSVLKSTDSDSNKKYYDELRTHKDAKLTIQQNMFQSCSDASKDEMSFSISLSNATSTRPFQIEIF</sequence>
<dbReference type="InterPro" id="IPR050098">
    <property type="entry name" value="TFPI/VKTCI-like"/>
</dbReference>
<dbReference type="GO" id="GO:0005615">
    <property type="term" value="C:extracellular space"/>
    <property type="evidence" value="ECO:0007669"/>
    <property type="project" value="TreeGrafter"/>
</dbReference>
<dbReference type="PRINTS" id="PR00759">
    <property type="entry name" value="BASICPTASE"/>
</dbReference>
<accession>A0A0N4UMM0</accession>
<feature type="domain" description="BPTI/Kunitz inhibitor" evidence="4">
    <location>
        <begin position="244"/>
        <end position="294"/>
    </location>
</feature>
<dbReference type="Gene3D" id="4.10.410.10">
    <property type="entry name" value="Pancreatic trypsin inhibitor Kunitz domain"/>
    <property type="match status" value="4"/>
</dbReference>
<protein>
    <submittedName>
        <fullName evidence="8">Tissue factor pathway inhibitor</fullName>
    </submittedName>
</protein>
<gene>
    <name evidence="5" type="ORF">DME_LOCUS10608</name>
</gene>
<evidence type="ECO:0000256" key="2">
    <source>
        <dbReference type="ARBA" id="ARBA00022900"/>
    </source>
</evidence>
<dbReference type="EMBL" id="UYYG01001228">
    <property type="protein sequence ID" value="VDN60635.1"/>
    <property type="molecule type" value="Genomic_DNA"/>
</dbReference>
<dbReference type="SMART" id="SM00131">
    <property type="entry name" value="KU"/>
    <property type="match status" value="4"/>
</dbReference>
<dbReference type="PROSITE" id="PS00280">
    <property type="entry name" value="BPTI_KUNITZ_1"/>
    <property type="match status" value="2"/>
</dbReference>
<evidence type="ECO:0000313" key="7">
    <source>
        <dbReference type="Proteomes" id="UP000274756"/>
    </source>
</evidence>
<dbReference type="Pfam" id="PF00014">
    <property type="entry name" value="Kunitz_BPTI"/>
    <property type="match status" value="4"/>
</dbReference>
<dbReference type="InterPro" id="IPR002223">
    <property type="entry name" value="Kunitz_BPTI"/>
</dbReference>
<evidence type="ECO:0000256" key="3">
    <source>
        <dbReference type="ARBA" id="ARBA00023157"/>
    </source>
</evidence>
<dbReference type="PANTHER" id="PTHR10083">
    <property type="entry name" value="KUNITZ-TYPE PROTEASE INHIBITOR-RELATED"/>
    <property type="match status" value="1"/>
</dbReference>
<dbReference type="GO" id="GO:0004867">
    <property type="term" value="F:serine-type endopeptidase inhibitor activity"/>
    <property type="evidence" value="ECO:0007669"/>
    <property type="project" value="UniProtKB-KW"/>
</dbReference>
<evidence type="ECO:0000259" key="4">
    <source>
        <dbReference type="PROSITE" id="PS50279"/>
    </source>
</evidence>
<keyword evidence="7" id="KW-1185">Reference proteome</keyword>
<reference evidence="5 7" key="2">
    <citation type="submission" date="2018-11" db="EMBL/GenBank/DDBJ databases">
        <authorList>
            <consortium name="Pathogen Informatics"/>
        </authorList>
    </citation>
    <scope>NUCLEOTIDE SEQUENCE [LARGE SCALE GENOMIC DNA]</scope>
</reference>
<organism evidence="6 8">
    <name type="scientific">Dracunculus medinensis</name>
    <name type="common">Guinea worm</name>
    <dbReference type="NCBI Taxonomy" id="318479"/>
    <lineage>
        <taxon>Eukaryota</taxon>
        <taxon>Metazoa</taxon>
        <taxon>Ecdysozoa</taxon>
        <taxon>Nematoda</taxon>
        <taxon>Chromadorea</taxon>
        <taxon>Rhabditida</taxon>
        <taxon>Spirurina</taxon>
        <taxon>Dracunculoidea</taxon>
        <taxon>Dracunculidae</taxon>
        <taxon>Dracunculus</taxon>
    </lineage>
</organism>
<dbReference type="SUPFAM" id="SSF57362">
    <property type="entry name" value="BPTI-like"/>
    <property type="match status" value="4"/>
</dbReference>
<evidence type="ECO:0000313" key="8">
    <source>
        <dbReference type="WBParaSite" id="DME_0000910401-mRNA-1"/>
    </source>
</evidence>
<dbReference type="InterPro" id="IPR020901">
    <property type="entry name" value="Prtase_inh_Kunz-CS"/>
</dbReference>
<evidence type="ECO:0000313" key="6">
    <source>
        <dbReference type="Proteomes" id="UP000038040"/>
    </source>
</evidence>
<evidence type="ECO:0000313" key="5">
    <source>
        <dbReference type="EMBL" id="VDN60635.1"/>
    </source>
</evidence>
<dbReference type="FunFam" id="4.10.410.10:FF:000017">
    <property type="entry name" value="papilin isoform X2"/>
    <property type="match status" value="1"/>
</dbReference>
<dbReference type="OrthoDB" id="4473401at2759"/>
<dbReference type="STRING" id="318479.A0A0N4UMM0"/>
<dbReference type="FunFam" id="4.10.410.10:FF:000005">
    <property type="entry name" value="Pancreatic trypsin inhibitor"/>
    <property type="match status" value="1"/>
</dbReference>
<keyword evidence="3" id="KW-1015">Disulfide bond</keyword>
<feature type="domain" description="BPTI/Kunitz inhibitor" evidence="4">
    <location>
        <begin position="185"/>
        <end position="235"/>
    </location>
</feature>
<evidence type="ECO:0000256" key="1">
    <source>
        <dbReference type="ARBA" id="ARBA00022690"/>
    </source>
</evidence>
<dbReference type="PROSITE" id="PS50279">
    <property type="entry name" value="BPTI_KUNITZ_2"/>
    <property type="match status" value="4"/>
</dbReference>
<dbReference type="PANTHER" id="PTHR10083:SF328">
    <property type="entry name" value="TISSUE FACTOR PATHWAY INHIBITOR"/>
    <property type="match status" value="1"/>
</dbReference>
<dbReference type="InterPro" id="IPR036880">
    <property type="entry name" value="Kunitz_BPTI_sf"/>
</dbReference>
<dbReference type="CDD" id="cd00109">
    <property type="entry name" value="Kunitz-type"/>
    <property type="match status" value="3"/>
</dbReference>
<dbReference type="WBParaSite" id="DME_0000910401-mRNA-1">
    <property type="protein sequence ID" value="DME_0000910401-mRNA-1"/>
    <property type="gene ID" value="DME_0000910401"/>
</dbReference>
<dbReference type="Proteomes" id="UP000038040">
    <property type="component" value="Unplaced"/>
</dbReference>
<proteinExistence type="predicted"/>
<keyword evidence="1" id="KW-0646">Protease inhibitor</keyword>
<reference evidence="8" key="1">
    <citation type="submission" date="2017-02" db="UniProtKB">
        <authorList>
            <consortium name="WormBaseParasite"/>
        </authorList>
    </citation>
    <scope>IDENTIFICATION</scope>
</reference>
<dbReference type="AlphaFoldDB" id="A0A0N4UMM0"/>